<comment type="caution">
    <text evidence="4">The sequence shown here is derived from an EMBL/GenBank/DDBJ whole genome shotgun (WGS) entry which is preliminary data.</text>
</comment>
<dbReference type="PANTHER" id="PTHR43349:SF45">
    <property type="entry name" value="PINORESINOL-LARICIRESINOL REDUCTASE-LIKE PROTEIN"/>
    <property type="match status" value="1"/>
</dbReference>
<keyword evidence="1" id="KW-0521">NADP</keyword>
<dbReference type="Proteomes" id="UP001417504">
    <property type="component" value="Unassembled WGS sequence"/>
</dbReference>
<keyword evidence="2" id="KW-0560">Oxidoreductase</keyword>
<dbReference type="Pfam" id="PF05368">
    <property type="entry name" value="NmrA"/>
    <property type="match status" value="1"/>
</dbReference>
<accession>A0AAP0ED44</accession>
<gene>
    <name evidence="4" type="ORF">Sjap_024186</name>
</gene>
<dbReference type="InterPro" id="IPR045312">
    <property type="entry name" value="PCBER-like"/>
</dbReference>
<reference evidence="4 5" key="1">
    <citation type="submission" date="2024-01" db="EMBL/GenBank/DDBJ databases">
        <title>Genome assemblies of Stephania.</title>
        <authorList>
            <person name="Yang L."/>
        </authorList>
    </citation>
    <scope>NUCLEOTIDE SEQUENCE [LARGE SCALE GENOMIC DNA]</scope>
    <source>
        <strain evidence="4">QJT</strain>
        <tissue evidence="4">Leaf</tissue>
    </source>
</reference>
<sequence length="314" mass="35392">MASEKSKVLVIGGTGHLGRKLVKASLVEGHPTYVLQRLENCMDINKIQVLLRLKKRGAKFIEGSLLDHESLVRAVKQVDVVISALSQYHETTIEAKLEFKVVDAIKEAGNVKRYVPAEYCIDPSRMFHTLEPAKGYDDRILAARKAAQEAKIPYTSIAANLFAGYYAPNLIQVDTLMPPKDKVNIFGDGNAKVIVLNEDDVATYTIKTIDDPRTINKIVHLIPPENIVSQNELIEIWEKLAGKKLNKAYFSAEDFLAMMTGANPFIQLLISYNYPICYQGCLTNYEVREGEEEASKLYPDVKYTRVDEYLKLYL</sequence>
<evidence type="ECO:0000256" key="1">
    <source>
        <dbReference type="ARBA" id="ARBA00022857"/>
    </source>
</evidence>
<dbReference type="EMBL" id="JBBNAE010000010">
    <property type="protein sequence ID" value="KAK9091009.1"/>
    <property type="molecule type" value="Genomic_DNA"/>
</dbReference>
<dbReference type="AlphaFoldDB" id="A0AAP0ED44"/>
<evidence type="ECO:0000313" key="4">
    <source>
        <dbReference type="EMBL" id="KAK9091009.1"/>
    </source>
</evidence>
<evidence type="ECO:0000256" key="2">
    <source>
        <dbReference type="ARBA" id="ARBA00023002"/>
    </source>
</evidence>
<dbReference type="InterPro" id="IPR008030">
    <property type="entry name" value="NmrA-like"/>
</dbReference>
<organism evidence="4 5">
    <name type="scientific">Stephania japonica</name>
    <dbReference type="NCBI Taxonomy" id="461633"/>
    <lineage>
        <taxon>Eukaryota</taxon>
        <taxon>Viridiplantae</taxon>
        <taxon>Streptophyta</taxon>
        <taxon>Embryophyta</taxon>
        <taxon>Tracheophyta</taxon>
        <taxon>Spermatophyta</taxon>
        <taxon>Magnoliopsida</taxon>
        <taxon>Ranunculales</taxon>
        <taxon>Menispermaceae</taxon>
        <taxon>Menispermoideae</taxon>
        <taxon>Cissampelideae</taxon>
        <taxon>Stephania</taxon>
    </lineage>
</organism>
<proteinExistence type="predicted"/>
<evidence type="ECO:0000313" key="5">
    <source>
        <dbReference type="Proteomes" id="UP001417504"/>
    </source>
</evidence>
<keyword evidence="5" id="KW-1185">Reference proteome</keyword>
<dbReference type="GO" id="GO:0016491">
    <property type="term" value="F:oxidoreductase activity"/>
    <property type="evidence" value="ECO:0007669"/>
    <property type="project" value="UniProtKB-KW"/>
</dbReference>
<dbReference type="Gene3D" id="3.90.25.10">
    <property type="entry name" value="UDP-galactose 4-epimerase, domain 1"/>
    <property type="match status" value="1"/>
</dbReference>
<dbReference type="SUPFAM" id="SSF51735">
    <property type="entry name" value="NAD(P)-binding Rossmann-fold domains"/>
    <property type="match status" value="1"/>
</dbReference>
<name>A0AAP0ED44_9MAGN</name>
<dbReference type="PANTHER" id="PTHR43349">
    <property type="entry name" value="PINORESINOL REDUCTASE-RELATED"/>
    <property type="match status" value="1"/>
</dbReference>
<dbReference type="CDD" id="cd05259">
    <property type="entry name" value="PCBER_SDR_a"/>
    <property type="match status" value="1"/>
</dbReference>
<protein>
    <recommendedName>
        <fullName evidence="3">NmrA-like domain-containing protein</fullName>
    </recommendedName>
</protein>
<dbReference type="InterPro" id="IPR050608">
    <property type="entry name" value="NmrA-type/Isoflavone_red_sf"/>
</dbReference>
<evidence type="ECO:0000259" key="3">
    <source>
        <dbReference type="Pfam" id="PF05368"/>
    </source>
</evidence>
<dbReference type="Gene3D" id="3.40.50.720">
    <property type="entry name" value="NAD(P)-binding Rossmann-like Domain"/>
    <property type="match status" value="1"/>
</dbReference>
<dbReference type="InterPro" id="IPR036291">
    <property type="entry name" value="NAD(P)-bd_dom_sf"/>
</dbReference>
<feature type="domain" description="NmrA-like" evidence="3">
    <location>
        <begin position="4"/>
        <end position="310"/>
    </location>
</feature>